<dbReference type="SUPFAM" id="SSF53850">
    <property type="entry name" value="Periplasmic binding protein-like II"/>
    <property type="match status" value="1"/>
</dbReference>
<evidence type="ECO:0000256" key="2">
    <source>
        <dbReference type="ARBA" id="ARBA00023015"/>
    </source>
</evidence>
<organism evidence="6 7">
    <name type="scientific">Photorhabdus luminescens</name>
    <name type="common">Xenorhabdus luminescens</name>
    <dbReference type="NCBI Taxonomy" id="29488"/>
    <lineage>
        <taxon>Bacteria</taxon>
        <taxon>Pseudomonadati</taxon>
        <taxon>Pseudomonadota</taxon>
        <taxon>Gammaproteobacteria</taxon>
        <taxon>Enterobacterales</taxon>
        <taxon>Morganellaceae</taxon>
        <taxon>Photorhabdus</taxon>
    </lineage>
</organism>
<dbReference type="GeneID" id="45655337"/>
<evidence type="ECO:0000313" key="7">
    <source>
        <dbReference type="Proteomes" id="UP000183223"/>
    </source>
</evidence>
<feature type="domain" description="HTH lysR-type" evidence="5">
    <location>
        <begin position="13"/>
        <end position="65"/>
    </location>
</feature>
<evidence type="ECO:0000256" key="3">
    <source>
        <dbReference type="ARBA" id="ARBA00023125"/>
    </source>
</evidence>
<accession>A0A1G5Q0S2</accession>
<dbReference type="InterPro" id="IPR058163">
    <property type="entry name" value="LysR-type_TF_proteobact-type"/>
</dbReference>
<dbReference type="EMBL" id="FMWJ01000002">
    <property type="protein sequence ID" value="SCZ55262.1"/>
    <property type="molecule type" value="Genomic_DNA"/>
</dbReference>
<name>A0A1G5Q0S2_PHOLU</name>
<dbReference type="InterPro" id="IPR005119">
    <property type="entry name" value="LysR_subst-bd"/>
</dbReference>
<dbReference type="Pfam" id="PF03466">
    <property type="entry name" value="LysR_substrate"/>
    <property type="match status" value="1"/>
</dbReference>
<dbReference type="GO" id="GO:0003700">
    <property type="term" value="F:DNA-binding transcription factor activity"/>
    <property type="evidence" value="ECO:0007669"/>
    <property type="project" value="InterPro"/>
</dbReference>
<keyword evidence="3" id="KW-0238">DNA-binding</keyword>
<dbReference type="PANTHER" id="PTHR30537:SF5">
    <property type="entry name" value="HTH-TYPE TRANSCRIPTIONAL ACTIVATOR TTDR-RELATED"/>
    <property type="match status" value="1"/>
</dbReference>
<dbReference type="GO" id="GO:0006351">
    <property type="term" value="P:DNA-templated transcription"/>
    <property type="evidence" value="ECO:0007669"/>
    <property type="project" value="TreeGrafter"/>
</dbReference>
<gene>
    <name evidence="6" type="ORF">SAMN02982990_00718</name>
</gene>
<evidence type="ECO:0000256" key="1">
    <source>
        <dbReference type="ARBA" id="ARBA00009437"/>
    </source>
</evidence>
<dbReference type="RefSeq" id="WP_049582318.1">
    <property type="nucleotide sequence ID" value="NZ_CAWQXX010000034.1"/>
</dbReference>
<dbReference type="GO" id="GO:0043565">
    <property type="term" value="F:sequence-specific DNA binding"/>
    <property type="evidence" value="ECO:0007669"/>
    <property type="project" value="TreeGrafter"/>
</dbReference>
<dbReference type="PRINTS" id="PR00039">
    <property type="entry name" value="HTHLYSR"/>
</dbReference>
<comment type="similarity">
    <text evidence="1">Belongs to the LysR transcriptional regulatory family.</text>
</comment>
<dbReference type="InterPro" id="IPR000847">
    <property type="entry name" value="LysR_HTH_N"/>
</dbReference>
<dbReference type="PANTHER" id="PTHR30537">
    <property type="entry name" value="HTH-TYPE TRANSCRIPTIONAL REGULATOR"/>
    <property type="match status" value="1"/>
</dbReference>
<dbReference type="PROSITE" id="PS50931">
    <property type="entry name" value="HTH_LYSR"/>
    <property type="match status" value="1"/>
</dbReference>
<proteinExistence type="inferred from homology"/>
<dbReference type="Gene3D" id="1.10.10.10">
    <property type="entry name" value="Winged helix-like DNA-binding domain superfamily/Winged helix DNA-binding domain"/>
    <property type="match status" value="1"/>
</dbReference>
<dbReference type="Pfam" id="PF00126">
    <property type="entry name" value="HTH_1"/>
    <property type="match status" value="1"/>
</dbReference>
<sequence>MSTNKTLSLMSEMAIFVKVVDAGSFTDAARQLGATPSAISRSVTRLEKALGVRLLQRTTRKVKLCENQREIYEKCCEMFNAAQAVMETSARSSEVPQGLIRISIPKAVGHFIVHPHIPEFLNRYPKIDIQLLLEDRTIDLIDDQIDLAIRITDQPSPGLMGRCLMNINHMICATPKYLKTHGTPVLPNDLKNHNCIYLGEEPNDSLWRFRKNNKIMKIKVYGRYSANHTGVRLDAILRNIGIGSLPYFVARPLLEEGKLVQVLPDWIFKTNYCGEAWILYTPTRFLPAKIRVFIEYLAKKLNENKDRLSQ</sequence>
<dbReference type="SUPFAM" id="SSF46785">
    <property type="entry name" value="Winged helix' DNA-binding domain"/>
    <property type="match status" value="1"/>
</dbReference>
<keyword evidence="4" id="KW-0804">Transcription</keyword>
<evidence type="ECO:0000313" key="6">
    <source>
        <dbReference type="EMBL" id="SCZ55262.1"/>
    </source>
</evidence>
<dbReference type="Proteomes" id="UP000183223">
    <property type="component" value="Unassembled WGS sequence"/>
</dbReference>
<keyword evidence="2" id="KW-0805">Transcription regulation</keyword>
<evidence type="ECO:0000259" key="5">
    <source>
        <dbReference type="PROSITE" id="PS50931"/>
    </source>
</evidence>
<reference evidence="7" key="1">
    <citation type="submission" date="2016-10" db="EMBL/GenBank/DDBJ databases">
        <authorList>
            <person name="Varghese N."/>
            <person name="Submissions S."/>
        </authorList>
    </citation>
    <scope>NUCLEOTIDE SEQUENCE [LARGE SCALE GENOMIC DNA]</scope>
    <source>
        <strain evidence="7">ATCC 29999</strain>
    </source>
</reference>
<protein>
    <submittedName>
        <fullName evidence="6">Transcriptional regulator, LysR family</fullName>
    </submittedName>
</protein>
<dbReference type="InterPro" id="IPR036388">
    <property type="entry name" value="WH-like_DNA-bd_sf"/>
</dbReference>
<dbReference type="AlphaFoldDB" id="A0A1G5Q0S2"/>
<dbReference type="CDD" id="cd08422">
    <property type="entry name" value="PBP2_CrgA_like"/>
    <property type="match status" value="1"/>
</dbReference>
<dbReference type="InterPro" id="IPR036390">
    <property type="entry name" value="WH_DNA-bd_sf"/>
</dbReference>
<evidence type="ECO:0000256" key="4">
    <source>
        <dbReference type="ARBA" id="ARBA00023163"/>
    </source>
</evidence>
<dbReference type="FunFam" id="1.10.10.10:FF:000001">
    <property type="entry name" value="LysR family transcriptional regulator"/>
    <property type="match status" value="1"/>
</dbReference>
<keyword evidence="7" id="KW-1185">Reference proteome</keyword>
<dbReference type="Gene3D" id="3.40.190.290">
    <property type="match status" value="1"/>
</dbReference>
<dbReference type="OrthoDB" id="9815676at2"/>